<sequence length="45" mass="5302">MNEYIDNVLKLAENEGTLDYFKIEMKNNKGQLHLESTIQNSPRVY</sequence>
<dbReference type="KEGG" id="cad:Curi_c14660"/>
<gene>
    <name evidence="1" type="ordered locus">Curi_c14660</name>
</gene>
<dbReference type="AlphaFoldDB" id="K0B1E1"/>
<proteinExistence type="predicted"/>
<reference evidence="1 2" key="1">
    <citation type="journal article" date="2012" name="PLoS ONE">
        <title>The purine-utilizing bacterium Clostridium acidurici 9a: a genome-guided metabolic reconsideration.</title>
        <authorList>
            <person name="Hartwich K."/>
            <person name="Poehlein A."/>
            <person name="Daniel R."/>
        </authorList>
    </citation>
    <scope>NUCLEOTIDE SEQUENCE [LARGE SCALE GENOMIC DNA]</scope>
    <source>
        <strain evidence="2">ATCC 7906 / DSM 604 / BCRC 14475 / CIP 104303 / KCTC 5404 / NCIMB 10678 / 9a</strain>
    </source>
</reference>
<evidence type="ECO:0000313" key="1">
    <source>
        <dbReference type="EMBL" id="AFS78476.1"/>
    </source>
</evidence>
<name>K0B1E1_GOTA9</name>
<dbReference type="HOGENOM" id="CLU_211987_0_0_9"/>
<accession>K0B1E1</accession>
<keyword evidence="2" id="KW-1185">Reference proteome</keyword>
<evidence type="ECO:0000313" key="2">
    <source>
        <dbReference type="Proteomes" id="UP000006094"/>
    </source>
</evidence>
<protein>
    <submittedName>
        <fullName evidence="1">Uncharacterized protein</fullName>
    </submittedName>
</protein>
<organism evidence="1 2">
    <name type="scientific">Gottschalkia acidurici (strain ATCC 7906 / DSM 604 / BCRC 14475 / CIP 104303 / KCTC 5404 / NCIMB 10678 / 9a)</name>
    <name type="common">Clostridium acidurici</name>
    <dbReference type="NCBI Taxonomy" id="1128398"/>
    <lineage>
        <taxon>Bacteria</taxon>
        <taxon>Bacillati</taxon>
        <taxon>Bacillota</taxon>
        <taxon>Tissierellia</taxon>
        <taxon>Tissierellales</taxon>
        <taxon>Gottschalkiaceae</taxon>
        <taxon>Gottschalkia</taxon>
    </lineage>
</organism>
<dbReference type="EMBL" id="CP003326">
    <property type="protein sequence ID" value="AFS78476.1"/>
    <property type="molecule type" value="Genomic_DNA"/>
</dbReference>
<dbReference type="Proteomes" id="UP000006094">
    <property type="component" value="Chromosome"/>
</dbReference>